<reference evidence="1 2" key="1">
    <citation type="submission" date="2019-03" db="EMBL/GenBank/DDBJ databases">
        <title>Dyadobacter AR-3-6 sp. nov., isolated from arctic soil.</title>
        <authorList>
            <person name="Chaudhary D.K."/>
        </authorList>
    </citation>
    <scope>NUCLEOTIDE SEQUENCE [LARGE SCALE GENOMIC DNA]</scope>
    <source>
        <strain evidence="1 2">AR-3-6</strain>
    </source>
</reference>
<dbReference type="Proteomes" id="UP000294850">
    <property type="component" value="Unassembled WGS sequence"/>
</dbReference>
<comment type="caution">
    <text evidence="1">The sequence shown here is derived from an EMBL/GenBank/DDBJ whole genome shotgun (WGS) entry which is preliminary data.</text>
</comment>
<name>A0A4R5DU22_9BACT</name>
<proteinExistence type="predicted"/>
<gene>
    <name evidence="1" type="ORF">E0F88_00265</name>
</gene>
<dbReference type="RefSeq" id="WP_131955538.1">
    <property type="nucleotide sequence ID" value="NZ_SMFL01000001.1"/>
</dbReference>
<evidence type="ECO:0000313" key="2">
    <source>
        <dbReference type="Proteomes" id="UP000294850"/>
    </source>
</evidence>
<sequence length="138" mass="16562">MTKRAFIYFILIFQLLGSQSYAKENKIAKHTKARTSRFYPFINRTKSKIDFLLVKKDKKRVKTIIRADKAKWKEDLSRLLRHRHTTYTFPSFECELSTNFYFLSVVKATESARQTILNFRRILTLPAYYNFLHRLCPI</sequence>
<dbReference type="OrthoDB" id="952898at2"/>
<organism evidence="1 2">
    <name type="scientific">Dyadobacter psychrotolerans</name>
    <dbReference type="NCBI Taxonomy" id="2541721"/>
    <lineage>
        <taxon>Bacteria</taxon>
        <taxon>Pseudomonadati</taxon>
        <taxon>Bacteroidota</taxon>
        <taxon>Cytophagia</taxon>
        <taxon>Cytophagales</taxon>
        <taxon>Spirosomataceae</taxon>
        <taxon>Dyadobacter</taxon>
    </lineage>
</organism>
<evidence type="ECO:0000313" key="1">
    <source>
        <dbReference type="EMBL" id="TDE18026.1"/>
    </source>
</evidence>
<protein>
    <submittedName>
        <fullName evidence="1">Uncharacterized protein</fullName>
    </submittedName>
</protein>
<keyword evidence="2" id="KW-1185">Reference proteome</keyword>
<dbReference type="AlphaFoldDB" id="A0A4R5DU22"/>
<accession>A0A4R5DU22</accession>
<dbReference type="EMBL" id="SMFL01000001">
    <property type="protein sequence ID" value="TDE18026.1"/>
    <property type="molecule type" value="Genomic_DNA"/>
</dbReference>